<dbReference type="Proteomes" id="UP001634394">
    <property type="component" value="Unassembled WGS sequence"/>
</dbReference>
<protein>
    <submittedName>
        <fullName evidence="1">Uncharacterized protein</fullName>
    </submittedName>
</protein>
<sequence length="119" mass="12210">MSKIYGVVAVLVVICIVNVYSTYTFQGIGHGSSGPFERGYSGILNNENGGLSDLSDGYTYGGLSSGLGYTSGGNTGNGATGISQLQLPIMSYRRVRPGTGMAHGFGKGIGQGIGLKGFF</sequence>
<dbReference type="AlphaFoldDB" id="A0ABD3W6L5"/>
<gene>
    <name evidence="1" type="ORF">ACJMK2_041886</name>
</gene>
<keyword evidence="2" id="KW-1185">Reference proteome</keyword>
<accession>A0ABD3W6L5</accession>
<organism evidence="1 2">
    <name type="scientific">Sinanodonta woodiana</name>
    <name type="common">Chinese pond mussel</name>
    <name type="synonym">Anodonta woodiana</name>
    <dbReference type="NCBI Taxonomy" id="1069815"/>
    <lineage>
        <taxon>Eukaryota</taxon>
        <taxon>Metazoa</taxon>
        <taxon>Spiralia</taxon>
        <taxon>Lophotrochozoa</taxon>
        <taxon>Mollusca</taxon>
        <taxon>Bivalvia</taxon>
        <taxon>Autobranchia</taxon>
        <taxon>Heteroconchia</taxon>
        <taxon>Palaeoheterodonta</taxon>
        <taxon>Unionida</taxon>
        <taxon>Unionoidea</taxon>
        <taxon>Unionidae</taxon>
        <taxon>Unioninae</taxon>
        <taxon>Sinanodonta</taxon>
    </lineage>
</organism>
<name>A0ABD3W6L5_SINWO</name>
<proteinExistence type="predicted"/>
<evidence type="ECO:0000313" key="1">
    <source>
        <dbReference type="EMBL" id="KAL3869175.1"/>
    </source>
</evidence>
<dbReference type="EMBL" id="JBJQND010000008">
    <property type="protein sequence ID" value="KAL3869175.1"/>
    <property type="molecule type" value="Genomic_DNA"/>
</dbReference>
<comment type="caution">
    <text evidence="1">The sequence shown here is derived from an EMBL/GenBank/DDBJ whole genome shotgun (WGS) entry which is preliminary data.</text>
</comment>
<reference evidence="1 2" key="1">
    <citation type="submission" date="2024-11" db="EMBL/GenBank/DDBJ databases">
        <title>Chromosome-level genome assembly of the freshwater bivalve Anodonta woodiana.</title>
        <authorList>
            <person name="Chen X."/>
        </authorList>
    </citation>
    <scope>NUCLEOTIDE SEQUENCE [LARGE SCALE GENOMIC DNA]</scope>
    <source>
        <strain evidence="1">MN2024</strain>
        <tissue evidence="1">Gills</tissue>
    </source>
</reference>
<evidence type="ECO:0000313" key="2">
    <source>
        <dbReference type="Proteomes" id="UP001634394"/>
    </source>
</evidence>